<keyword evidence="2" id="KW-1185">Reference proteome</keyword>
<reference evidence="1" key="1">
    <citation type="journal article" date="2014" name="Int. J. Syst. Evol. Microbiol.">
        <title>Complete genome sequence of Corynebacterium casei LMG S-19264T (=DSM 44701T), isolated from a smear-ripened cheese.</title>
        <authorList>
            <consortium name="US DOE Joint Genome Institute (JGI-PGF)"/>
            <person name="Walter F."/>
            <person name="Albersmeier A."/>
            <person name="Kalinowski J."/>
            <person name="Ruckert C."/>
        </authorList>
    </citation>
    <scope>NUCLEOTIDE SEQUENCE</scope>
    <source>
        <strain evidence="1">VKM Ac-1321</strain>
    </source>
</reference>
<proteinExistence type="predicted"/>
<comment type="caution">
    <text evidence="1">The sequence shown here is derived from an EMBL/GenBank/DDBJ whole genome shotgun (WGS) entry which is preliminary data.</text>
</comment>
<sequence>MSTDGERIDAWLAGIWAQARSAESPGGAAAVPLDQLRAATAAGRYVGGVVRARARAELVLRDAGGAPLARLSVVGGGHIGWERERFGNDFELERPHLLALLLAGHGVAGSLSALIGPLFTALGLEETDEQFRPVVEGGAVAVAMRRRRVPEPLWPLLAGVPGEEAGALDEPAVAAMAAALGADTPDPVRRARRLLDWLGSLTWPADAGGGEGPLVVRLLATVGRDDVLRALDGPIEPATALGAVAWAAFTKDERGIAERIGGVVTRVLGV</sequence>
<gene>
    <name evidence="1" type="ORF">GCM10017581_001270</name>
</gene>
<name>A0A9W6KCK0_9ACTN</name>
<reference evidence="1" key="2">
    <citation type="submission" date="2023-01" db="EMBL/GenBank/DDBJ databases">
        <authorList>
            <person name="Sun Q."/>
            <person name="Evtushenko L."/>
        </authorList>
    </citation>
    <scope>NUCLEOTIDE SEQUENCE</scope>
    <source>
        <strain evidence="1">VKM Ac-1321</strain>
    </source>
</reference>
<dbReference type="AlphaFoldDB" id="A0A9W6KCK0"/>
<evidence type="ECO:0000313" key="1">
    <source>
        <dbReference type="EMBL" id="GLK98386.1"/>
    </source>
</evidence>
<accession>A0A9W6KCK0</accession>
<protein>
    <submittedName>
        <fullName evidence="1">Uncharacterized protein</fullName>
    </submittedName>
</protein>
<organism evidence="1 2">
    <name type="scientific">Dactylosporangium matsuzakiense</name>
    <dbReference type="NCBI Taxonomy" id="53360"/>
    <lineage>
        <taxon>Bacteria</taxon>
        <taxon>Bacillati</taxon>
        <taxon>Actinomycetota</taxon>
        <taxon>Actinomycetes</taxon>
        <taxon>Micromonosporales</taxon>
        <taxon>Micromonosporaceae</taxon>
        <taxon>Dactylosporangium</taxon>
    </lineage>
</organism>
<evidence type="ECO:0000313" key="2">
    <source>
        <dbReference type="Proteomes" id="UP001143480"/>
    </source>
</evidence>
<dbReference type="Proteomes" id="UP001143480">
    <property type="component" value="Unassembled WGS sequence"/>
</dbReference>
<dbReference type="EMBL" id="BSFP01000001">
    <property type="protein sequence ID" value="GLK98386.1"/>
    <property type="molecule type" value="Genomic_DNA"/>
</dbReference>